<dbReference type="OrthoDB" id="3341590at2759"/>
<accession>A0A8H3PHT9</accession>
<proteinExistence type="inferred from homology"/>
<keyword evidence="14" id="KW-1185">Reference proteome</keyword>
<dbReference type="Gene3D" id="2.70.98.20">
    <property type="entry name" value="Copper amine oxidase, catalytic domain"/>
    <property type="match status" value="1"/>
</dbReference>
<feature type="active site" description="Proton acceptor" evidence="7">
    <location>
        <position position="350"/>
    </location>
</feature>
<dbReference type="Proteomes" id="UP000664521">
    <property type="component" value="Unassembled WGS sequence"/>
</dbReference>
<evidence type="ECO:0000259" key="11">
    <source>
        <dbReference type="Pfam" id="PF02727"/>
    </source>
</evidence>
<dbReference type="SUPFAM" id="SSF49998">
    <property type="entry name" value="Amine oxidase catalytic domain"/>
    <property type="match status" value="1"/>
</dbReference>
<evidence type="ECO:0000256" key="1">
    <source>
        <dbReference type="ARBA" id="ARBA00001935"/>
    </source>
</evidence>
<evidence type="ECO:0000259" key="12">
    <source>
        <dbReference type="Pfam" id="PF09248"/>
    </source>
</evidence>
<dbReference type="InterPro" id="IPR015328">
    <property type="entry name" value="DUF1965"/>
</dbReference>
<reference evidence="13" key="1">
    <citation type="submission" date="2021-03" db="EMBL/GenBank/DDBJ databases">
        <authorList>
            <person name="Tagirdzhanova G."/>
        </authorList>
    </citation>
    <scope>NUCLEOTIDE SEQUENCE</scope>
</reference>
<dbReference type="InterPro" id="IPR016182">
    <property type="entry name" value="Cu_amine_oxidase_N-reg"/>
</dbReference>
<dbReference type="EMBL" id="CAJPDS010000157">
    <property type="protein sequence ID" value="CAF9940609.1"/>
    <property type="molecule type" value="Genomic_DNA"/>
</dbReference>
<dbReference type="InterPro" id="IPR036460">
    <property type="entry name" value="Cu_amine_oxidase_C_sf"/>
</dbReference>
<gene>
    <name evidence="13" type="ORF">HETSPECPRED_002460</name>
</gene>
<evidence type="ECO:0000256" key="7">
    <source>
        <dbReference type="PIRSR" id="PIRSR600269-50"/>
    </source>
</evidence>
<feature type="modified residue" description="2',4',5'-topaquinone" evidence="8">
    <location>
        <position position="431"/>
    </location>
</feature>
<name>A0A8H3PHT9_9LECA</name>
<organism evidence="13 14">
    <name type="scientific">Heterodermia speciosa</name>
    <dbReference type="NCBI Taxonomy" id="116794"/>
    <lineage>
        <taxon>Eukaryota</taxon>
        <taxon>Fungi</taxon>
        <taxon>Dikarya</taxon>
        <taxon>Ascomycota</taxon>
        <taxon>Pezizomycotina</taxon>
        <taxon>Lecanoromycetes</taxon>
        <taxon>OSLEUM clade</taxon>
        <taxon>Lecanoromycetidae</taxon>
        <taxon>Caliciales</taxon>
        <taxon>Physciaceae</taxon>
        <taxon>Heterodermia</taxon>
    </lineage>
</organism>
<dbReference type="Pfam" id="PF09248">
    <property type="entry name" value="DUF1965"/>
    <property type="match status" value="1"/>
</dbReference>
<dbReference type="Gene3D" id="3.10.450.40">
    <property type="match status" value="2"/>
</dbReference>
<evidence type="ECO:0000259" key="10">
    <source>
        <dbReference type="Pfam" id="PF01179"/>
    </source>
</evidence>
<dbReference type="EC" id="1.4.3.-" evidence="9"/>
<keyword evidence="4 7" id="KW-0801">TPQ</keyword>
<feature type="domain" description="DUF1965" evidence="12">
    <location>
        <begin position="199"/>
        <end position="264"/>
    </location>
</feature>
<dbReference type="Pfam" id="PF02727">
    <property type="entry name" value="Cu_amine_oxidN2"/>
    <property type="match status" value="1"/>
</dbReference>
<dbReference type="PRINTS" id="PR00766">
    <property type="entry name" value="CUDAOXIDASE"/>
</dbReference>
<comment type="cofactor">
    <cofactor evidence="1">
        <name>Cu cation</name>
        <dbReference type="ChEBI" id="CHEBI:23378"/>
    </cofactor>
</comment>
<evidence type="ECO:0000313" key="13">
    <source>
        <dbReference type="EMBL" id="CAF9940609.1"/>
    </source>
</evidence>
<dbReference type="GO" id="GO:0008131">
    <property type="term" value="F:primary methylamine oxidase activity"/>
    <property type="evidence" value="ECO:0007669"/>
    <property type="project" value="InterPro"/>
</dbReference>
<dbReference type="PANTHER" id="PTHR10638:SF20">
    <property type="entry name" value="AMINE OXIDASE"/>
    <property type="match status" value="1"/>
</dbReference>
<evidence type="ECO:0000313" key="14">
    <source>
        <dbReference type="Proteomes" id="UP000664521"/>
    </source>
</evidence>
<dbReference type="InterPro" id="IPR000269">
    <property type="entry name" value="Cu_amine_oxidase"/>
</dbReference>
<evidence type="ECO:0000256" key="3">
    <source>
        <dbReference type="ARBA" id="ARBA00022723"/>
    </source>
</evidence>
<keyword evidence="5 9" id="KW-0560">Oxidoreductase</keyword>
<dbReference type="InterPro" id="IPR015800">
    <property type="entry name" value="Cu_amine_oxidase_N2"/>
</dbReference>
<dbReference type="SUPFAM" id="SSF54416">
    <property type="entry name" value="Amine oxidase N-terminal region"/>
    <property type="match status" value="2"/>
</dbReference>
<comment type="similarity">
    <text evidence="2 9">Belongs to the copper/topaquinone oxidase family.</text>
</comment>
<evidence type="ECO:0000256" key="9">
    <source>
        <dbReference type="RuleBase" id="RU000672"/>
    </source>
</evidence>
<comment type="cofactor">
    <cofactor evidence="9">
        <name>Cu cation</name>
        <dbReference type="ChEBI" id="CHEBI:23378"/>
    </cofactor>
    <text evidence="9">Contains 1 topaquinone per subunit.</text>
</comment>
<feature type="active site" description="Schiff-base intermediate with substrate; via topaquinone" evidence="7">
    <location>
        <position position="431"/>
    </location>
</feature>
<evidence type="ECO:0000256" key="8">
    <source>
        <dbReference type="PIRSR" id="PIRSR600269-51"/>
    </source>
</evidence>
<dbReference type="GO" id="GO:0005507">
    <property type="term" value="F:copper ion binding"/>
    <property type="evidence" value="ECO:0007669"/>
    <property type="project" value="InterPro"/>
</dbReference>
<dbReference type="InterPro" id="IPR015798">
    <property type="entry name" value="Cu_amine_oxidase_C"/>
</dbReference>
<dbReference type="GO" id="GO:0009308">
    <property type="term" value="P:amine metabolic process"/>
    <property type="evidence" value="ECO:0007669"/>
    <property type="project" value="UniProtKB-UniRule"/>
</dbReference>
<dbReference type="GO" id="GO:0048038">
    <property type="term" value="F:quinone binding"/>
    <property type="evidence" value="ECO:0007669"/>
    <property type="project" value="InterPro"/>
</dbReference>
<evidence type="ECO:0000256" key="6">
    <source>
        <dbReference type="ARBA" id="ARBA00023008"/>
    </source>
</evidence>
<feature type="domain" description="Copper amine oxidase catalytic" evidence="10">
    <location>
        <begin position="277"/>
        <end position="670"/>
    </location>
</feature>
<comment type="caution">
    <text evidence="13">The sequence shown here is derived from an EMBL/GenBank/DDBJ whole genome shotgun (WGS) entry which is preliminary data.</text>
</comment>
<comment type="PTM">
    <text evidence="8 9">Topaquinone (TPQ) is generated by copper-dependent autoxidation of a specific tyrosyl residue.</text>
</comment>
<dbReference type="GO" id="GO:0005886">
    <property type="term" value="C:plasma membrane"/>
    <property type="evidence" value="ECO:0007669"/>
    <property type="project" value="TreeGrafter"/>
</dbReference>
<keyword evidence="3 9" id="KW-0479">Metal-binding</keyword>
<evidence type="ECO:0000256" key="5">
    <source>
        <dbReference type="ARBA" id="ARBA00023002"/>
    </source>
</evidence>
<keyword evidence="6 9" id="KW-0186">Copper</keyword>
<sequence length="743" mass="82413">MEVGAELLWNAVKPLILPAAVQVVKSIQRHRRKIFLRVLQMKKPLPWDNKILLVELLQPNKSDALSYLDSDFDAPDRYARAVVRFGATLEPYIQEYQVGPLPVANRSTALAPLDHIYNKGKGYQRIYDLDSEELAIFLYGIGASIADITQRLLNGTATGSENDTLAGASSTPLIFEDDKVFQWTQIYGLSAGACLDDYLFPSGLMFKTDITGRDPAKWSVVAWQYNGIFYNSEGAFRSAINSSGFSVAGIGVDGDWACTDRSGDPLPHDELNPPVPVQPDGARFAVDEHEKYVEWMDFTFYLSFSKDLGMHLHDITYKGERIVYEVGLQEALAHYASASDPFFASNAYLDSEYGIGQLTFQLVSGFDCPAYATYLNTSYYTGESTHIHPSSICLFEHDTGYPIQRHTTPLYVSVTKNIAFIVRSSATVGNYDYMFDYEFYLDGSIHITVRASGYIESSFWASNQGGEDGFHIHDHLAGSMHDHVINYKLDLDVAGTANSVVRSALIPTTQVYPWSNGKPINQMKFERTFLASEDEGKLNWDANNAVMYSVVNKDAVNPYATGNRNYLVIENSTILGNSVNWATHHLYAVQHKDSEPKSAYPYNGFDPNAPVVDFNKFFDGDSLDQEDIVLYFNLGMHHIPDTSDLPNTVFTSAQSSIVLAPQNYLLGDPSRATIHQTRINFINGTVTNALTFGAKQPTCAVDLSVTAPDLKSFVGEVYFSKYPNHPDAQMIGNPGDGALAGLV</sequence>
<protein>
    <recommendedName>
        <fullName evidence="9">Amine oxidase</fullName>
        <ecNumber evidence="9">1.4.3.-</ecNumber>
    </recommendedName>
</protein>
<feature type="domain" description="Copper amine oxidase N2-terminal" evidence="11">
    <location>
        <begin position="40"/>
        <end position="103"/>
    </location>
</feature>
<dbReference type="PANTHER" id="PTHR10638">
    <property type="entry name" value="COPPER AMINE OXIDASE"/>
    <property type="match status" value="1"/>
</dbReference>
<dbReference type="Pfam" id="PF01179">
    <property type="entry name" value="Cu_amine_oxid"/>
    <property type="match status" value="1"/>
</dbReference>
<dbReference type="AlphaFoldDB" id="A0A8H3PHT9"/>
<evidence type="ECO:0000256" key="4">
    <source>
        <dbReference type="ARBA" id="ARBA00022772"/>
    </source>
</evidence>
<evidence type="ECO:0000256" key="2">
    <source>
        <dbReference type="ARBA" id="ARBA00007983"/>
    </source>
</evidence>